<dbReference type="Proteomes" id="UP000660861">
    <property type="component" value="Unassembled WGS sequence"/>
</dbReference>
<protein>
    <submittedName>
        <fullName evidence="2">DUF362 domain-containing protein</fullName>
    </submittedName>
</protein>
<sequence length="368" mass="40252">MDREDIFVIYGKKPKAMARELLERAGVADEIPEGASIGLKPNLVVSKSAESGATTSPEIVEALIEYLKEHGFGDITIMESSWVGDDTRRAYRVCGYEEISKRYGVPLLDLKRDKAIFHEAGGLKIEYCDTPFRVDYLINLPVLKGHCQTAMTCALKNMKGCITDREKRRFHTLGLHKPIACLNKVRAADLVLVDGMRGDLDFEEGGNPVQMNRMLLCKDSVLIDAYVAQIMGYDLEEIPYITLAAELGVGSLDVESANIVEMNRDESGVSLTSSRRARALAKYIDESDACSACYGSLIHALARLEDRGMLRGIRGKIHIGQGFKGKEPGGMGVGVCAKGCEKCVPGCPPKAIDIVRMLEESISSGGKR</sequence>
<name>A0A926I9Q8_9FIRM</name>
<dbReference type="PROSITE" id="PS51379">
    <property type="entry name" value="4FE4S_FER_2"/>
    <property type="match status" value="1"/>
</dbReference>
<dbReference type="Pfam" id="PF04015">
    <property type="entry name" value="DUF362"/>
    <property type="match status" value="1"/>
</dbReference>
<feature type="domain" description="4Fe-4S ferredoxin-type" evidence="1">
    <location>
        <begin position="326"/>
        <end position="357"/>
    </location>
</feature>
<dbReference type="EMBL" id="JACRTC010000001">
    <property type="protein sequence ID" value="MBC8569416.1"/>
    <property type="molecule type" value="Genomic_DNA"/>
</dbReference>
<keyword evidence="3" id="KW-1185">Reference proteome</keyword>
<accession>A0A926I9Q8</accession>
<reference evidence="2" key="1">
    <citation type="submission" date="2020-08" db="EMBL/GenBank/DDBJ databases">
        <title>Genome public.</title>
        <authorList>
            <person name="Liu C."/>
            <person name="Sun Q."/>
        </authorList>
    </citation>
    <scope>NUCLEOTIDE SEQUENCE</scope>
    <source>
        <strain evidence="2">NSJ-54</strain>
    </source>
</reference>
<proteinExistence type="predicted"/>
<evidence type="ECO:0000313" key="2">
    <source>
        <dbReference type="EMBL" id="MBC8569416.1"/>
    </source>
</evidence>
<comment type="caution">
    <text evidence="2">The sequence shown here is derived from an EMBL/GenBank/DDBJ whole genome shotgun (WGS) entry which is preliminary data.</text>
</comment>
<evidence type="ECO:0000313" key="3">
    <source>
        <dbReference type="Proteomes" id="UP000660861"/>
    </source>
</evidence>
<organism evidence="2 3">
    <name type="scientific">Zongyangia hominis</name>
    <dbReference type="NCBI Taxonomy" id="2763677"/>
    <lineage>
        <taxon>Bacteria</taxon>
        <taxon>Bacillati</taxon>
        <taxon>Bacillota</taxon>
        <taxon>Clostridia</taxon>
        <taxon>Eubacteriales</taxon>
        <taxon>Oscillospiraceae</taxon>
        <taxon>Zongyangia</taxon>
    </lineage>
</organism>
<dbReference type="InterPro" id="IPR007160">
    <property type="entry name" value="DUF362"/>
</dbReference>
<evidence type="ECO:0000259" key="1">
    <source>
        <dbReference type="PROSITE" id="PS51379"/>
    </source>
</evidence>
<dbReference type="InterPro" id="IPR017896">
    <property type="entry name" value="4Fe4S_Fe-S-bd"/>
</dbReference>
<dbReference type="AlphaFoldDB" id="A0A926I9Q8"/>
<gene>
    <name evidence="2" type="ORF">H8709_01045</name>
</gene>